<feature type="short sequence motif" description="Meso-diaminopimelate recognition motif" evidence="7">
    <location>
        <begin position="406"/>
        <end position="409"/>
    </location>
</feature>
<evidence type="ECO:0000256" key="8">
    <source>
        <dbReference type="RuleBase" id="RU004135"/>
    </source>
</evidence>
<dbReference type="InterPro" id="IPR013221">
    <property type="entry name" value="Mur_ligase_cen"/>
</dbReference>
<dbReference type="GO" id="GO:0005524">
    <property type="term" value="F:ATP binding"/>
    <property type="evidence" value="ECO:0007669"/>
    <property type="project" value="UniProtKB-UniRule"/>
</dbReference>
<feature type="binding site" evidence="7">
    <location>
        <position position="31"/>
    </location>
    <ligand>
        <name>UDP-N-acetyl-alpha-D-muramoyl-L-alanyl-D-glutamate</name>
        <dbReference type="ChEBI" id="CHEBI:83900"/>
    </ligand>
</feature>
<dbReference type="GO" id="GO:0000287">
    <property type="term" value="F:magnesium ion binding"/>
    <property type="evidence" value="ECO:0007669"/>
    <property type="project" value="UniProtKB-UniRule"/>
</dbReference>
<feature type="binding site" evidence="7">
    <location>
        <position position="186"/>
    </location>
    <ligand>
        <name>UDP-N-acetyl-alpha-D-muramoyl-L-alanyl-D-glutamate</name>
        <dbReference type="ChEBI" id="CHEBI:83900"/>
    </ligand>
</feature>
<keyword evidence="13" id="KW-1185">Reference proteome</keyword>
<comment type="pathway">
    <text evidence="7 8">Cell wall biogenesis; peptidoglycan biosynthesis.</text>
</comment>
<dbReference type="SUPFAM" id="SSF53244">
    <property type="entry name" value="MurD-like peptide ligases, peptide-binding domain"/>
    <property type="match status" value="1"/>
</dbReference>
<comment type="caution">
    <text evidence="7">Lacks conserved residue(s) required for the propagation of feature annotation.</text>
</comment>
<comment type="PTM">
    <text evidence="7">Carboxylation is probably crucial for Mg(2+) binding and, consequently, for the gamma-phosphate positioning of ATP.</text>
</comment>
<dbReference type="InterPro" id="IPR004101">
    <property type="entry name" value="Mur_ligase_C"/>
</dbReference>
<dbReference type="EC" id="6.3.2.13" evidence="7"/>
<comment type="similarity">
    <text evidence="1 7">Belongs to the MurCDEF family. MurE subfamily.</text>
</comment>
<dbReference type="SUPFAM" id="SSF53623">
    <property type="entry name" value="MurD-like peptide ligases, catalytic domain"/>
    <property type="match status" value="1"/>
</dbReference>
<dbReference type="Pfam" id="PF02875">
    <property type="entry name" value="Mur_ligase_C"/>
    <property type="match status" value="1"/>
</dbReference>
<dbReference type="Pfam" id="PF01225">
    <property type="entry name" value="Mur_ligase"/>
    <property type="match status" value="1"/>
</dbReference>
<dbReference type="EMBL" id="JACIIX010000002">
    <property type="protein sequence ID" value="MBB6209522.1"/>
    <property type="molecule type" value="Genomic_DNA"/>
</dbReference>
<keyword evidence="4 7" id="KW-0573">Peptidoglycan synthesis</keyword>
<comment type="subcellular location">
    <subcellularLocation>
        <location evidence="7 8">Cytoplasm</location>
    </subcellularLocation>
</comment>
<reference evidence="12 13" key="1">
    <citation type="submission" date="2020-08" db="EMBL/GenBank/DDBJ databases">
        <title>Genomic Encyclopedia of Type Strains, Phase IV (KMG-IV): sequencing the most valuable type-strain genomes for metagenomic binning, comparative biology and taxonomic classification.</title>
        <authorList>
            <person name="Goeker M."/>
        </authorList>
    </citation>
    <scope>NUCLEOTIDE SEQUENCE [LARGE SCALE GENOMIC DNA]</scope>
    <source>
        <strain evidence="12 13">DSM 11590</strain>
    </source>
</reference>
<evidence type="ECO:0000259" key="9">
    <source>
        <dbReference type="Pfam" id="PF01225"/>
    </source>
</evidence>
<dbReference type="PANTHER" id="PTHR23135">
    <property type="entry name" value="MUR LIGASE FAMILY MEMBER"/>
    <property type="match status" value="1"/>
</dbReference>
<keyword evidence="5 7" id="KW-0131">Cell cycle</keyword>
<dbReference type="NCBIfam" id="NF001124">
    <property type="entry name" value="PRK00139.1-2"/>
    <property type="match status" value="1"/>
</dbReference>
<evidence type="ECO:0000313" key="13">
    <source>
        <dbReference type="Proteomes" id="UP000544872"/>
    </source>
</evidence>
<dbReference type="UniPathway" id="UPA00219"/>
<dbReference type="GO" id="GO:0009252">
    <property type="term" value="P:peptidoglycan biosynthetic process"/>
    <property type="evidence" value="ECO:0007669"/>
    <property type="project" value="UniProtKB-UniRule"/>
</dbReference>
<organism evidence="12 13">
    <name type="scientific">Novispirillum itersonii</name>
    <name type="common">Aquaspirillum itersonii</name>
    <dbReference type="NCBI Taxonomy" id="189"/>
    <lineage>
        <taxon>Bacteria</taxon>
        <taxon>Pseudomonadati</taxon>
        <taxon>Pseudomonadota</taxon>
        <taxon>Alphaproteobacteria</taxon>
        <taxon>Rhodospirillales</taxon>
        <taxon>Novispirillaceae</taxon>
        <taxon>Novispirillum</taxon>
    </lineage>
</organism>
<dbReference type="NCBIfam" id="TIGR01085">
    <property type="entry name" value="murE"/>
    <property type="match status" value="1"/>
</dbReference>
<feature type="binding site" evidence="7">
    <location>
        <begin position="151"/>
        <end position="152"/>
    </location>
    <ligand>
        <name>UDP-N-acetyl-alpha-D-muramoyl-L-alanyl-D-glutamate</name>
        <dbReference type="ChEBI" id="CHEBI:83900"/>
    </ligand>
</feature>
<keyword evidence="7" id="KW-0963">Cytoplasm</keyword>
<evidence type="ECO:0000256" key="7">
    <source>
        <dbReference type="HAMAP-Rule" id="MF_00208"/>
    </source>
</evidence>
<evidence type="ECO:0000256" key="4">
    <source>
        <dbReference type="ARBA" id="ARBA00022984"/>
    </source>
</evidence>
<dbReference type="GO" id="GO:0071555">
    <property type="term" value="P:cell wall organization"/>
    <property type="evidence" value="ECO:0007669"/>
    <property type="project" value="UniProtKB-KW"/>
</dbReference>
<dbReference type="InterPro" id="IPR036565">
    <property type="entry name" value="Mur-like_cat_sf"/>
</dbReference>
<feature type="modified residue" description="N6-carboxylysine" evidence="7">
    <location>
        <position position="218"/>
    </location>
</feature>
<keyword evidence="7" id="KW-0067">ATP-binding</keyword>
<dbReference type="InterPro" id="IPR005761">
    <property type="entry name" value="UDP-N-AcMur-Glu-dNH2Pim_ligase"/>
</dbReference>
<dbReference type="GO" id="GO:0005737">
    <property type="term" value="C:cytoplasm"/>
    <property type="evidence" value="ECO:0007669"/>
    <property type="project" value="UniProtKB-SubCell"/>
</dbReference>
<feature type="domain" description="Mur ligase central" evidence="11">
    <location>
        <begin position="107"/>
        <end position="309"/>
    </location>
</feature>
<evidence type="ECO:0000259" key="11">
    <source>
        <dbReference type="Pfam" id="PF08245"/>
    </source>
</evidence>
<keyword evidence="7" id="KW-0460">Magnesium</keyword>
<evidence type="ECO:0000259" key="10">
    <source>
        <dbReference type="Pfam" id="PF02875"/>
    </source>
</evidence>
<protein>
    <recommendedName>
        <fullName evidence="7">UDP-N-acetylmuramoyl-L-alanyl-D-glutamate--2,6-diaminopimelate ligase</fullName>
        <ecNumber evidence="7">6.3.2.13</ecNumber>
    </recommendedName>
    <alternativeName>
        <fullName evidence="7">Meso-A2pm-adding enzyme</fullName>
    </alternativeName>
    <alternativeName>
        <fullName evidence="7">Meso-diaminopimelate-adding enzyme</fullName>
    </alternativeName>
    <alternativeName>
        <fullName evidence="7">UDP-MurNAc-L-Ala-D-Glu:meso-diaminopimelate ligase</fullName>
    </alternativeName>
    <alternativeName>
        <fullName evidence="7">UDP-MurNAc-tripeptide synthetase</fullName>
    </alternativeName>
    <alternativeName>
        <fullName evidence="7">UDP-N-acetylmuramyl-tripeptide synthetase</fullName>
    </alternativeName>
</protein>
<proteinExistence type="inferred from homology"/>
<dbReference type="Gene3D" id="3.40.1190.10">
    <property type="entry name" value="Mur-like, catalytic domain"/>
    <property type="match status" value="1"/>
</dbReference>
<evidence type="ECO:0000256" key="1">
    <source>
        <dbReference type="ARBA" id="ARBA00005898"/>
    </source>
</evidence>
<dbReference type="RefSeq" id="WP_184261857.1">
    <property type="nucleotide sequence ID" value="NZ_JACIIX010000002.1"/>
</dbReference>
<keyword evidence="2 7" id="KW-0132">Cell division</keyword>
<dbReference type="GO" id="GO:0008765">
    <property type="term" value="F:UDP-N-acetylmuramoylalanyl-D-glutamate-2,6-diaminopimelate ligase activity"/>
    <property type="evidence" value="ECO:0007669"/>
    <property type="project" value="UniProtKB-UniRule"/>
</dbReference>
<dbReference type="Proteomes" id="UP000544872">
    <property type="component" value="Unassembled WGS sequence"/>
</dbReference>
<feature type="domain" description="Mur ligase N-terminal catalytic" evidence="9">
    <location>
        <begin position="24"/>
        <end position="96"/>
    </location>
</feature>
<feature type="binding site" evidence="7">
    <location>
        <position position="454"/>
    </location>
    <ligand>
        <name>meso-2,6-diaminopimelate</name>
        <dbReference type="ChEBI" id="CHEBI:57791"/>
    </ligand>
</feature>
<dbReference type="InterPro" id="IPR000713">
    <property type="entry name" value="Mur_ligase_N"/>
</dbReference>
<feature type="binding site" evidence="7">
    <location>
        <position position="458"/>
    </location>
    <ligand>
        <name>meso-2,6-diaminopimelate</name>
        <dbReference type="ChEBI" id="CHEBI:57791"/>
    </ligand>
</feature>
<dbReference type="HAMAP" id="MF_00208">
    <property type="entry name" value="MurE"/>
    <property type="match status" value="1"/>
</dbReference>
<dbReference type="PANTHER" id="PTHR23135:SF4">
    <property type="entry name" value="UDP-N-ACETYLMURAMOYL-L-ALANYL-D-GLUTAMATE--2,6-DIAMINOPIMELATE LIGASE MURE HOMOLOG, CHLOROPLASTIC"/>
    <property type="match status" value="1"/>
</dbReference>
<gene>
    <name evidence="7" type="primary">murE</name>
    <name evidence="12" type="ORF">FHS48_000924</name>
</gene>
<dbReference type="NCBIfam" id="NF001126">
    <property type="entry name" value="PRK00139.1-4"/>
    <property type="match status" value="1"/>
</dbReference>
<evidence type="ECO:0000256" key="2">
    <source>
        <dbReference type="ARBA" id="ARBA00022618"/>
    </source>
</evidence>
<keyword evidence="6 7" id="KW-0961">Cell wall biogenesis/degradation</keyword>
<evidence type="ECO:0000256" key="5">
    <source>
        <dbReference type="ARBA" id="ARBA00023306"/>
    </source>
</evidence>
<evidence type="ECO:0000256" key="6">
    <source>
        <dbReference type="ARBA" id="ARBA00023316"/>
    </source>
</evidence>
<keyword evidence="3 7" id="KW-0133">Cell shape</keyword>
<comment type="cofactor">
    <cofactor evidence="7">
        <name>Mg(2+)</name>
        <dbReference type="ChEBI" id="CHEBI:18420"/>
    </cofactor>
</comment>
<feature type="binding site" evidence="7">
    <location>
        <begin position="406"/>
        <end position="409"/>
    </location>
    <ligand>
        <name>meso-2,6-diaminopimelate</name>
        <dbReference type="ChEBI" id="CHEBI:57791"/>
    </ligand>
</feature>
<evidence type="ECO:0000313" key="12">
    <source>
        <dbReference type="EMBL" id="MBB6209522.1"/>
    </source>
</evidence>
<feature type="binding site" evidence="7">
    <location>
        <position position="178"/>
    </location>
    <ligand>
        <name>UDP-N-acetyl-alpha-D-muramoyl-L-alanyl-D-glutamate</name>
        <dbReference type="ChEBI" id="CHEBI:83900"/>
    </ligand>
</feature>
<dbReference type="AlphaFoldDB" id="A0A7X0DMT4"/>
<name>A0A7X0DMT4_NOVIT</name>
<evidence type="ECO:0000256" key="3">
    <source>
        <dbReference type="ARBA" id="ARBA00022960"/>
    </source>
</evidence>
<dbReference type="Gene3D" id="3.90.190.20">
    <property type="entry name" value="Mur ligase, C-terminal domain"/>
    <property type="match status" value="1"/>
</dbReference>
<feature type="binding site" evidence="7">
    <location>
        <position position="382"/>
    </location>
    <ligand>
        <name>meso-2,6-diaminopimelate</name>
        <dbReference type="ChEBI" id="CHEBI:57791"/>
    </ligand>
</feature>
<feature type="domain" description="Mur ligase C-terminal" evidence="10">
    <location>
        <begin position="332"/>
        <end position="456"/>
    </location>
</feature>
<keyword evidence="7 12" id="KW-0436">Ligase</keyword>
<dbReference type="InterPro" id="IPR035911">
    <property type="entry name" value="MurE/MurF_N"/>
</dbReference>
<dbReference type="Gene3D" id="3.40.1390.10">
    <property type="entry name" value="MurE/MurF, N-terminal domain"/>
    <property type="match status" value="1"/>
</dbReference>
<dbReference type="GO" id="GO:0008360">
    <property type="term" value="P:regulation of cell shape"/>
    <property type="evidence" value="ECO:0007669"/>
    <property type="project" value="UniProtKB-KW"/>
</dbReference>
<accession>A0A7X0DMT4</accession>
<comment type="function">
    <text evidence="7">Catalyzes the addition of meso-diaminopimelic acid to the nucleotide precursor UDP-N-acetylmuramoyl-L-alanyl-D-glutamate (UMAG) in the biosynthesis of bacterial cell-wall peptidoglycan.</text>
</comment>
<comment type="caution">
    <text evidence="12">The sequence shown here is derived from an EMBL/GenBank/DDBJ whole genome shotgun (WGS) entry which is preliminary data.</text>
</comment>
<dbReference type="InterPro" id="IPR036615">
    <property type="entry name" value="Mur_ligase_C_dom_sf"/>
</dbReference>
<feature type="binding site" evidence="7">
    <location>
        <begin position="109"/>
        <end position="115"/>
    </location>
    <ligand>
        <name>ATP</name>
        <dbReference type="ChEBI" id="CHEBI:30616"/>
    </ligand>
</feature>
<dbReference type="SUPFAM" id="SSF63418">
    <property type="entry name" value="MurE/MurF N-terminal domain"/>
    <property type="match status" value="1"/>
</dbReference>
<keyword evidence="7" id="KW-0547">Nucleotide-binding</keyword>
<feature type="binding site" evidence="7">
    <location>
        <position position="184"/>
    </location>
    <ligand>
        <name>UDP-N-acetyl-alpha-D-muramoyl-L-alanyl-D-glutamate</name>
        <dbReference type="ChEBI" id="CHEBI:83900"/>
    </ligand>
</feature>
<sequence>MRLADLITAPAFPGILTGDAGTAISALTADSRAVRPGTLFAALPGVKMDGHSYIPAALAAGASALLVKADWDGEAPVPVIRSAEPRLALAWMAAAFHSAMPAHIAAVTGTNGKTSTAVFFRQIWGQLGQRAASIGTLGLTGPDFETYEGLTTPDPVTLHRYLAEAAGQGCAYTCMEASSHGLDQFRLDAVPVEAAAFTNLTRDHLDYHKTVEAYFAAKAGLFTRVLKAGGIAVLNADIPEFPTLKRLTEEAGRRVWSFGRNGTTLRLTDRSIHTGGQTLSLEVMGVTHTVDLPLVGEFQAMNALTALGLVLATGGAPAAAVDALNHLTGVPGRLEKAGQRRNGASVYVDYSHTPDSLINVLTAVRPHASGRVIVVFGCGGDRDPGKRPLMGEAAARYADVQILTDDNPRSEDPATIRAAARPGCPDAIEIGDRRAAIFAAVDMLQEGDVLVIAGKGHEDGQIVGTVTLPFDDRLVARDALNQMEGPE</sequence>
<comment type="catalytic activity">
    <reaction evidence="7">
        <text>UDP-N-acetyl-alpha-D-muramoyl-L-alanyl-D-glutamate + meso-2,6-diaminopimelate + ATP = UDP-N-acetyl-alpha-D-muramoyl-L-alanyl-gamma-D-glutamyl-meso-2,6-diaminopimelate + ADP + phosphate + H(+)</text>
        <dbReference type="Rhea" id="RHEA:23676"/>
        <dbReference type="ChEBI" id="CHEBI:15378"/>
        <dbReference type="ChEBI" id="CHEBI:30616"/>
        <dbReference type="ChEBI" id="CHEBI:43474"/>
        <dbReference type="ChEBI" id="CHEBI:57791"/>
        <dbReference type="ChEBI" id="CHEBI:83900"/>
        <dbReference type="ChEBI" id="CHEBI:83905"/>
        <dbReference type="ChEBI" id="CHEBI:456216"/>
        <dbReference type="EC" id="6.3.2.13"/>
    </reaction>
</comment>
<dbReference type="Pfam" id="PF08245">
    <property type="entry name" value="Mur_ligase_M"/>
    <property type="match status" value="1"/>
</dbReference>
<dbReference type="GO" id="GO:0051301">
    <property type="term" value="P:cell division"/>
    <property type="evidence" value="ECO:0007669"/>
    <property type="project" value="UniProtKB-KW"/>
</dbReference>